<dbReference type="GO" id="GO:0032259">
    <property type="term" value="P:methylation"/>
    <property type="evidence" value="ECO:0007669"/>
    <property type="project" value="UniProtKB-KW"/>
</dbReference>
<evidence type="ECO:0000256" key="1">
    <source>
        <dbReference type="ARBA" id="ARBA00022603"/>
    </source>
</evidence>
<gene>
    <name evidence="4" type="primary">rlmB_21</name>
    <name evidence="4" type="ORF">SDC9_65219</name>
</gene>
<organism evidence="4">
    <name type="scientific">bioreactor metagenome</name>
    <dbReference type="NCBI Taxonomy" id="1076179"/>
    <lineage>
        <taxon>unclassified sequences</taxon>
        <taxon>metagenomes</taxon>
        <taxon>ecological metagenomes</taxon>
    </lineage>
</organism>
<comment type="caution">
    <text evidence="4">The sequence shown here is derived from an EMBL/GenBank/DDBJ whole genome shotgun (WGS) entry which is preliminary data.</text>
</comment>
<name>A0A644XWY9_9ZZZZ</name>
<dbReference type="Gene3D" id="3.40.1280.10">
    <property type="match status" value="1"/>
</dbReference>
<dbReference type="EC" id="2.1.1.185" evidence="4"/>
<sequence>MFLILDNVTDVRNFGAMARSCDAAGVTGIIIPETKSVSVTADAVRASAGALLNVPVVKTKNMNGALKYLQQSGIRIFAASEKAVKLYSEADFKVPAALILGSEEDGISVALLKIADEWIRIPMAGQVASLNVSVSAGIIIFEAVRQRGNEL</sequence>
<dbReference type="GO" id="GO:0003723">
    <property type="term" value="F:RNA binding"/>
    <property type="evidence" value="ECO:0007669"/>
    <property type="project" value="InterPro"/>
</dbReference>
<evidence type="ECO:0000256" key="2">
    <source>
        <dbReference type="ARBA" id="ARBA00022679"/>
    </source>
</evidence>
<dbReference type="InterPro" id="IPR029028">
    <property type="entry name" value="Alpha/beta_knot_MTases"/>
</dbReference>
<keyword evidence="2 4" id="KW-0808">Transferase</keyword>
<proteinExistence type="predicted"/>
<accession>A0A644XWY9</accession>
<dbReference type="InterPro" id="IPR004441">
    <property type="entry name" value="rRNA_MeTrfase_TrmH"/>
</dbReference>
<dbReference type="PANTHER" id="PTHR46429">
    <property type="entry name" value="23S RRNA (GUANOSINE-2'-O-)-METHYLTRANSFERASE RLMB"/>
    <property type="match status" value="1"/>
</dbReference>
<dbReference type="GO" id="GO:0008173">
    <property type="term" value="F:RNA methyltransferase activity"/>
    <property type="evidence" value="ECO:0007669"/>
    <property type="project" value="InterPro"/>
</dbReference>
<feature type="domain" description="tRNA/rRNA methyltransferase SpoU type" evidence="3">
    <location>
        <begin position="2"/>
        <end position="141"/>
    </location>
</feature>
<dbReference type="Pfam" id="PF00588">
    <property type="entry name" value="SpoU_methylase"/>
    <property type="match status" value="1"/>
</dbReference>
<evidence type="ECO:0000259" key="3">
    <source>
        <dbReference type="Pfam" id="PF00588"/>
    </source>
</evidence>
<dbReference type="PANTHER" id="PTHR46429:SF1">
    <property type="entry name" value="23S RRNA (GUANOSINE-2'-O-)-METHYLTRANSFERASE RLMB"/>
    <property type="match status" value="1"/>
</dbReference>
<evidence type="ECO:0000313" key="4">
    <source>
        <dbReference type="EMBL" id="MPM18803.1"/>
    </source>
</evidence>
<keyword evidence="1 4" id="KW-0489">Methyltransferase</keyword>
<dbReference type="CDD" id="cd18103">
    <property type="entry name" value="SpoU-like_RlmB"/>
    <property type="match status" value="1"/>
</dbReference>
<reference evidence="4" key="1">
    <citation type="submission" date="2019-08" db="EMBL/GenBank/DDBJ databases">
        <authorList>
            <person name="Kucharzyk K."/>
            <person name="Murdoch R.W."/>
            <person name="Higgins S."/>
            <person name="Loffler F."/>
        </authorList>
    </citation>
    <scope>NUCLEOTIDE SEQUENCE</scope>
</reference>
<dbReference type="EMBL" id="VSSQ01003052">
    <property type="protein sequence ID" value="MPM18803.1"/>
    <property type="molecule type" value="Genomic_DNA"/>
</dbReference>
<protein>
    <submittedName>
        <fullName evidence="4">23S rRNA (Guanosine-2'-O-)-methyltransferase RlmB</fullName>
        <ecNumber evidence="4">2.1.1.185</ecNumber>
    </submittedName>
</protein>
<dbReference type="GO" id="GO:0005829">
    <property type="term" value="C:cytosol"/>
    <property type="evidence" value="ECO:0007669"/>
    <property type="project" value="TreeGrafter"/>
</dbReference>
<dbReference type="AlphaFoldDB" id="A0A644XWY9"/>
<dbReference type="InterPro" id="IPR029026">
    <property type="entry name" value="tRNA_m1G_MTases_N"/>
</dbReference>
<dbReference type="SUPFAM" id="SSF75217">
    <property type="entry name" value="alpha/beta knot"/>
    <property type="match status" value="1"/>
</dbReference>
<dbReference type="InterPro" id="IPR001537">
    <property type="entry name" value="SpoU_MeTrfase"/>
</dbReference>
<dbReference type="GO" id="GO:0006396">
    <property type="term" value="P:RNA processing"/>
    <property type="evidence" value="ECO:0007669"/>
    <property type="project" value="InterPro"/>
</dbReference>